<comment type="caution">
    <text evidence="5">The sequence shown here is derived from an EMBL/GenBank/DDBJ whole genome shotgun (WGS) entry which is preliminary data.</text>
</comment>
<keyword evidence="5" id="KW-0012">Acyltransferase</keyword>
<gene>
    <name evidence="5" type="ORF">K7G82_14040</name>
</gene>
<dbReference type="EMBL" id="JAINVV010000006">
    <property type="protein sequence ID" value="MBY8823420.1"/>
    <property type="molecule type" value="Genomic_DNA"/>
</dbReference>
<dbReference type="PRINTS" id="PR01210">
    <property type="entry name" value="GGTRANSPTASE"/>
</dbReference>
<dbReference type="PANTHER" id="PTHR43199">
    <property type="entry name" value="GLUTATHIONE HYDROLASE"/>
    <property type="match status" value="1"/>
</dbReference>
<evidence type="ECO:0000256" key="1">
    <source>
        <dbReference type="ARBA" id="ARBA00009381"/>
    </source>
</evidence>
<dbReference type="InterPro" id="IPR043138">
    <property type="entry name" value="GGT_lsub"/>
</dbReference>
<dbReference type="PANTHER" id="PTHR43199:SF1">
    <property type="entry name" value="GLUTATHIONE HYDROLASE PROENZYME"/>
    <property type="match status" value="1"/>
</dbReference>
<evidence type="ECO:0000313" key="5">
    <source>
        <dbReference type="EMBL" id="MBY8823420.1"/>
    </source>
</evidence>
<sequence>MTQNYSRRNVLEGSLAAIAAGSIAPGAATAARVTAPGPWRPPADNERRRLISTARFGQKQGVSGRNGVAICTHPLASAAALDMLRAGGNACDAICAAAMAQTVIEPHMTTLSGMFSMLYYDARTRSYSYVNGAMGAPKSHPVFKGGADAFGAMAAAGQYDGQLVPVPGYWGGFEASHRRHGRLPLRTVMAPAVHYARHGFEIHPFLWGEMFVESADLGAADYGREVYYRDRRLLNVGEMLVQPRYADTLERIAEEGSDYFYRGEFARKYADAVQRAGGYVTVEDMAAWQPLIGEPLRSTYRGFDVIAAAAPDYGGQALLEIMNMVELLDVQRLGPAFASPETTRRLIEMIRLVYSDAVAQRWSNSVQPAETMISKALAAERFARLGTQAMPPGPAPAPPGSTHVTVVDREGNVATVLHSVMSAPYTTGIFVDGVYACAGLLHLGSGLPGADGRVHARIAPNMFARNGMPVLASGSPSISLTETVVQNAMNMLDFGLDIETSVHKPRFGGDDLRVPGNTMIEADMGKDLIRRLKAGGQKLSGSSPWDWMHGSFDGIRIAEDGMATACGDPRRTAQALAA</sequence>
<organism evidence="5 6">
    <name type="scientific">Sphingomonas colocasiae</name>
    <dbReference type="NCBI Taxonomy" id="1848973"/>
    <lineage>
        <taxon>Bacteria</taxon>
        <taxon>Pseudomonadati</taxon>
        <taxon>Pseudomonadota</taxon>
        <taxon>Alphaproteobacteria</taxon>
        <taxon>Sphingomonadales</taxon>
        <taxon>Sphingomonadaceae</taxon>
        <taxon>Sphingomonas</taxon>
    </lineage>
</organism>
<dbReference type="InterPro" id="IPR029055">
    <property type="entry name" value="Ntn_hydrolases_N"/>
</dbReference>
<dbReference type="GO" id="GO:0103068">
    <property type="term" value="F:leukotriene C4 gamma-glutamyl transferase activity"/>
    <property type="evidence" value="ECO:0007669"/>
    <property type="project" value="UniProtKB-EC"/>
</dbReference>
<name>A0ABS7PQ15_9SPHN</name>
<dbReference type="Pfam" id="PF01019">
    <property type="entry name" value="G_glu_transpept"/>
    <property type="match status" value="1"/>
</dbReference>
<proteinExistence type="inferred from homology"/>
<evidence type="ECO:0000256" key="3">
    <source>
        <dbReference type="ARBA" id="ARBA00022801"/>
    </source>
</evidence>
<dbReference type="InterPro" id="IPR006311">
    <property type="entry name" value="TAT_signal"/>
</dbReference>
<keyword evidence="3" id="KW-0378">Hydrolase</keyword>
<dbReference type="SUPFAM" id="SSF56235">
    <property type="entry name" value="N-terminal nucleophile aminohydrolases (Ntn hydrolases)"/>
    <property type="match status" value="1"/>
</dbReference>
<dbReference type="Gene3D" id="1.10.246.130">
    <property type="match status" value="1"/>
</dbReference>
<dbReference type="InterPro" id="IPR043137">
    <property type="entry name" value="GGT_ssub_C"/>
</dbReference>
<keyword evidence="6" id="KW-1185">Reference proteome</keyword>
<dbReference type="PROSITE" id="PS51318">
    <property type="entry name" value="TAT"/>
    <property type="match status" value="1"/>
</dbReference>
<evidence type="ECO:0000256" key="4">
    <source>
        <dbReference type="ARBA" id="ARBA00023145"/>
    </source>
</evidence>
<dbReference type="EC" id="2.3.2.2" evidence="5"/>
<comment type="similarity">
    <text evidence="1">Belongs to the gamma-glutamyltransferase family.</text>
</comment>
<dbReference type="Proteomes" id="UP000706039">
    <property type="component" value="Unassembled WGS sequence"/>
</dbReference>
<protein>
    <submittedName>
        <fullName evidence="5">Gamma-glutamyltransferase</fullName>
        <ecNumber evidence="5">2.3.2.2</ecNumber>
    </submittedName>
</protein>
<keyword evidence="4" id="KW-0865">Zymogen</keyword>
<evidence type="ECO:0000313" key="6">
    <source>
        <dbReference type="Proteomes" id="UP000706039"/>
    </source>
</evidence>
<accession>A0ABS7PQ15</accession>
<evidence type="ECO:0000256" key="2">
    <source>
        <dbReference type="ARBA" id="ARBA00022679"/>
    </source>
</evidence>
<dbReference type="Gene3D" id="3.60.20.40">
    <property type="match status" value="1"/>
</dbReference>
<dbReference type="RefSeq" id="WP_222990528.1">
    <property type="nucleotide sequence ID" value="NZ_JAINVV010000006.1"/>
</dbReference>
<dbReference type="InterPro" id="IPR051792">
    <property type="entry name" value="GGT_bact"/>
</dbReference>
<keyword evidence="2 5" id="KW-0808">Transferase</keyword>
<reference evidence="5 6" key="1">
    <citation type="submission" date="2021-08" db="EMBL/GenBank/DDBJ databases">
        <authorList>
            <person name="Tuo L."/>
        </authorList>
    </citation>
    <scope>NUCLEOTIDE SEQUENCE [LARGE SCALE GENOMIC DNA]</scope>
    <source>
        <strain evidence="5 6">JCM 31229</strain>
    </source>
</reference>